<keyword evidence="6" id="KW-1185">Reference proteome</keyword>
<evidence type="ECO:0000256" key="4">
    <source>
        <dbReference type="SAM" id="MobiDB-lite"/>
    </source>
</evidence>
<keyword evidence="1" id="KW-0479">Metal-binding</keyword>
<gene>
    <name evidence="5" type="ORF">FSARC_4577</name>
</gene>
<protein>
    <recommendedName>
        <fullName evidence="7">RING-type domain-containing protein</fullName>
    </recommendedName>
</protein>
<evidence type="ECO:0000313" key="5">
    <source>
        <dbReference type="EMBL" id="KAF4967965.1"/>
    </source>
</evidence>
<accession>A0A8H4U192</accession>
<keyword evidence="2" id="KW-0863">Zinc-finger</keyword>
<dbReference type="GO" id="GO:0008270">
    <property type="term" value="F:zinc ion binding"/>
    <property type="evidence" value="ECO:0007669"/>
    <property type="project" value="UniProtKB-KW"/>
</dbReference>
<evidence type="ECO:0008006" key="7">
    <source>
        <dbReference type="Google" id="ProtNLM"/>
    </source>
</evidence>
<dbReference type="InterPro" id="IPR017907">
    <property type="entry name" value="Znf_RING_CS"/>
</dbReference>
<reference evidence="5" key="2">
    <citation type="submission" date="2020-05" db="EMBL/GenBank/DDBJ databases">
        <authorList>
            <person name="Kim H.-S."/>
            <person name="Proctor R.H."/>
            <person name="Brown D.W."/>
        </authorList>
    </citation>
    <scope>NUCLEOTIDE SEQUENCE</scope>
    <source>
        <strain evidence="5">NRRL 20472</strain>
    </source>
</reference>
<evidence type="ECO:0000256" key="1">
    <source>
        <dbReference type="ARBA" id="ARBA00022723"/>
    </source>
</evidence>
<keyword evidence="3" id="KW-0862">Zinc</keyword>
<evidence type="ECO:0000256" key="3">
    <source>
        <dbReference type="ARBA" id="ARBA00022833"/>
    </source>
</evidence>
<feature type="region of interest" description="Disordered" evidence="4">
    <location>
        <begin position="360"/>
        <end position="384"/>
    </location>
</feature>
<evidence type="ECO:0000313" key="6">
    <source>
        <dbReference type="Proteomes" id="UP000622797"/>
    </source>
</evidence>
<dbReference type="OrthoDB" id="9977870at2759"/>
<comment type="caution">
    <text evidence="5">The sequence shown here is derived from an EMBL/GenBank/DDBJ whole genome shotgun (WGS) entry which is preliminary data.</text>
</comment>
<dbReference type="AlphaFoldDB" id="A0A8H4U192"/>
<name>A0A8H4U192_9HYPO</name>
<sequence length="384" mass="41596">MAAAVDSEMQHIAVIQLDYLLEWEQANRAWPSQDVPQDVQDLQKIRPHLEAMAAGHTPANHATTDRSVPGALRNYCSNDFVAQLATPAAAAASAAIARATASRTNGEPEEDTYSDDKVKVPLETAVEARKARITPAINALSFLSEAAVGHIRNSKARQPSQSPLPQDTVNEPENKGPKSSNIQPAQLQAVVEATDIDKWEPSPAFPQDDEEDLISFEILPSRAATLPLVQVADEVSLPDADDEENAEPAHCDDGYIAHFDEGAPASLSGEEHRSSSNMAGNEDAKCIKCGDECMDTLIKCPCIHHYCSDCLCDLVKSSIRDEVTFPPTCCDLQVPINANSNIFSGKILLEFLTKKYGNGSETPDVSPDRHNLNNILTPPKEDGH</sequence>
<organism evidence="5 6">
    <name type="scientific">Fusarium sarcochroum</name>
    <dbReference type="NCBI Taxonomy" id="1208366"/>
    <lineage>
        <taxon>Eukaryota</taxon>
        <taxon>Fungi</taxon>
        <taxon>Dikarya</taxon>
        <taxon>Ascomycota</taxon>
        <taxon>Pezizomycotina</taxon>
        <taxon>Sordariomycetes</taxon>
        <taxon>Hypocreomycetidae</taxon>
        <taxon>Hypocreales</taxon>
        <taxon>Nectriaceae</taxon>
        <taxon>Fusarium</taxon>
        <taxon>Fusarium lateritium species complex</taxon>
    </lineage>
</organism>
<proteinExistence type="predicted"/>
<dbReference type="EMBL" id="JABEXW010000213">
    <property type="protein sequence ID" value="KAF4967965.1"/>
    <property type="molecule type" value="Genomic_DNA"/>
</dbReference>
<reference evidence="5" key="1">
    <citation type="journal article" date="2020" name="BMC Genomics">
        <title>Correction to: Identification and distribution of gene clusters required for synthesis of sphingolipid metabolism inhibitors in diverse species of the filamentous fungus Fusarium.</title>
        <authorList>
            <person name="Kim H.S."/>
            <person name="Lohmar J.M."/>
            <person name="Busman M."/>
            <person name="Brown D.W."/>
            <person name="Naumann T.A."/>
            <person name="Divon H.H."/>
            <person name="Lysoe E."/>
            <person name="Uhlig S."/>
            <person name="Proctor R.H."/>
        </authorList>
    </citation>
    <scope>NUCLEOTIDE SEQUENCE</scope>
    <source>
        <strain evidence="5">NRRL 20472</strain>
    </source>
</reference>
<evidence type="ECO:0000256" key="2">
    <source>
        <dbReference type="ARBA" id="ARBA00022771"/>
    </source>
</evidence>
<dbReference type="PROSITE" id="PS00518">
    <property type="entry name" value="ZF_RING_1"/>
    <property type="match status" value="1"/>
</dbReference>
<dbReference type="Proteomes" id="UP000622797">
    <property type="component" value="Unassembled WGS sequence"/>
</dbReference>
<feature type="region of interest" description="Disordered" evidence="4">
    <location>
        <begin position="152"/>
        <end position="184"/>
    </location>
</feature>
<feature type="compositionally biased region" description="Polar residues" evidence="4">
    <location>
        <begin position="156"/>
        <end position="184"/>
    </location>
</feature>